<keyword evidence="4" id="KW-1185">Reference proteome</keyword>
<dbReference type="PROSITE" id="PS51202">
    <property type="entry name" value="RCK_C"/>
    <property type="match status" value="1"/>
</dbReference>
<reference evidence="3 4" key="1">
    <citation type="submission" date="2016-10" db="EMBL/GenBank/DDBJ databases">
        <authorList>
            <person name="de Groot N.N."/>
        </authorList>
    </citation>
    <scope>NUCLEOTIDE SEQUENCE [LARGE SCALE GENOMIC DNA]</scope>
    <source>
        <strain evidence="3 4">DSM 12992</strain>
    </source>
</reference>
<dbReference type="InterPro" id="IPR003148">
    <property type="entry name" value="RCK_N"/>
</dbReference>
<protein>
    <submittedName>
        <fullName evidence="3">Trk system potassium uptake protein TrkA</fullName>
    </submittedName>
</protein>
<sequence length="222" mass="24373">MANKQFVVIGLGRFGTSVAQTLYELGNDVLVIDKDEDIIQEISDNVTHAVQMDSTDENALRTLGLRNFDVAIVTIGSNIQASVMVTLLVKELGVKYIIAKANSKLHAKVLYKIGADRVILPEQDMGVRVAHNLVSTSILDYIELSSDYSIMEIEAISDWDGKSLREIKLRSQYGINVMAIKKGDDINISPLPDDIVNAKDIIVAIGSAEDLSKLEGMILRLD</sequence>
<name>A0A1I1K174_9CLOT</name>
<proteinExistence type="predicted"/>
<feature type="domain" description="RCK C-terminal" evidence="2">
    <location>
        <begin position="136"/>
        <end position="220"/>
    </location>
</feature>
<dbReference type="GO" id="GO:0008324">
    <property type="term" value="F:monoatomic cation transmembrane transporter activity"/>
    <property type="evidence" value="ECO:0007669"/>
    <property type="project" value="InterPro"/>
</dbReference>
<dbReference type="RefSeq" id="WP_090089347.1">
    <property type="nucleotide sequence ID" value="NZ_FOMG01000005.1"/>
</dbReference>
<feature type="domain" description="RCK N-terminal" evidence="1">
    <location>
        <begin position="3"/>
        <end position="120"/>
    </location>
</feature>
<evidence type="ECO:0000313" key="3">
    <source>
        <dbReference type="EMBL" id="SFC54689.1"/>
    </source>
</evidence>
<evidence type="ECO:0000259" key="1">
    <source>
        <dbReference type="PROSITE" id="PS51201"/>
    </source>
</evidence>
<dbReference type="InterPro" id="IPR036291">
    <property type="entry name" value="NAD(P)-bd_dom_sf"/>
</dbReference>
<dbReference type="PROSITE" id="PS51201">
    <property type="entry name" value="RCK_N"/>
    <property type="match status" value="1"/>
</dbReference>
<dbReference type="InterPro" id="IPR006037">
    <property type="entry name" value="RCK_C"/>
</dbReference>
<evidence type="ECO:0000313" key="4">
    <source>
        <dbReference type="Proteomes" id="UP000199263"/>
    </source>
</evidence>
<dbReference type="GO" id="GO:0006813">
    <property type="term" value="P:potassium ion transport"/>
    <property type="evidence" value="ECO:0007669"/>
    <property type="project" value="InterPro"/>
</dbReference>
<dbReference type="AlphaFoldDB" id="A0A1I1K174"/>
<dbReference type="SUPFAM" id="SSF116726">
    <property type="entry name" value="TrkA C-terminal domain-like"/>
    <property type="match status" value="1"/>
</dbReference>
<dbReference type="STRING" id="119641.SAMN05421842_10525"/>
<dbReference type="EMBL" id="FOMG01000005">
    <property type="protein sequence ID" value="SFC54689.1"/>
    <property type="molecule type" value="Genomic_DNA"/>
</dbReference>
<dbReference type="SUPFAM" id="SSF51735">
    <property type="entry name" value="NAD(P)-binding Rossmann-fold domains"/>
    <property type="match status" value="1"/>
</dbReference>
<dbReference type="InterPro" id="IPR050721">
    <property type="entry name" value="Trk_Ktr_HKT_K-transport"/>
</dbReference>
<accession>A0A1I1K174</accession>
<dbReference type="PANTHER" id="PTHR43833:SF7">
    <property type="entry name" value="KTR SYSTEM POTASSIUM UPTAKE PROTEIN C"/>
    <property type="match status" value="1"/>
</dbReference>
<dbReference type="Gene3D" id="3.40.50.720">
    <property type="entry name" value="NAD(P)-binding Rossmann-like Domain"/>
    <property type="match status" value="1"/>
</dbReference>
<dbReference type="Proteomes" id="UP000199263">
    <property type="component" value="Unassembled WGS sequence"/>
</dbReference>
<dbReference type="OrthoDB" id="9776294at2"/>
<dbReference type="Pfam" id="PF02080">
    <property type="entry name" value="TrkA_C"/>
    <property type="match status" value="1"/>
</dbReference>
<dbReference type="Pfam" id="PF02254">
    <property type="entry name" value="TrkA_N"/>
    <property type="match status" value="1"/>
</dbReference>
<organism evidence="3 4">
    <name type="scientific">Clostridium uliginosum</name>
    <dbReference type="NCBI Taxonomy" id="119641"/>
    <lineage>
        <taxon>Bacteria</taxon>
        <taxon>Bacillati</taxon>
        <taxon>Bacillota</taxon>
        <taxon>Clostridia</taxon>
        <taxon>Eubacteriales</taxon>
        <taxon>Clostridiaceae</taxon>
        <taxon>Clostridium</taxon>
    </lineage>
</organism>
<gene>
    <name evidence="3" type="ORF">SAMN05421842_10525</name>
</gene>
<evidence type="ECO:0000259" key="2">
    <source>
        <dbReference type="PROSITE" id="PS51202"/>
    </source>
</evidence>
<dbReference type="PANTHER" id="PTHR43833">
    <property type="entry name" value="POTASSIUM CHANNEL PROTEIN 2-RELATED-RELATED"/>
    <property type="match status" value="1"/>
</dbReference>
<dbReference type="InterPro" id="IPR036721">
    <property type="entry name" value="RCK_C_sf"/>
</dbReference>
<dbReference type="Gene3D" id="3.30.70.1450">
    <property type="entry name" value="Regulator of K+ conductance, C-terminal domain"/>
    <property type="match status" value="1"/>
</dbReference>